<dbReference type="GO" id="GO:0008270">
    <property type="term" value="F:zinc ion binding"/>
    <property type="evidence" value="ECO:0007669"/>
    <property type="project" value="UniProtKB-KW"/>
</dbReference>
<dbReference type="PROSITE" id="PS51257">
    <property type="entry name" value="PROKAR_LIPOPROTEIN"/>
    <property type="match status" value="1"/>
</dbReference>
<reference evidence="13" key="1">
    <citation type="submission" date="2024-04" db="EMBL/GenBank/DDBJ databases">
        <title>Salinicola lusitanus LLJ914,a marine bacterium isolated from the Okinawa Trough.</title>
        <authorList>
            <person name="Li J."/>
        </authorList>
    </citation>
    <scope>NUCLEOTIDE SEQUENCE [LARGE SCALE GENOMIC DNA]</scope>
</reference>
<comment type="caution">
    <text evidence="12">The sequence shown here is derived from an EMBL/GenBank/DDBJ whole genome shotgun (WGS) entry which is preliminary data.</text>
</comment>
<organism evidence="12 13">
    <name type="scientific">Mugilogobius chulae</name>
    <name type="common">yellowstripe goby</name>
    <dbReference type="NCBI Taxonomy" id="88201"/>
    <lineage>
        <taxon>Eukaryota</taxon>
        <taxon>Metazoa</taxon>
        <taxon>Chordata</taxon>
        <taxon>Craniata</taxon>
        <taxon>Vertebrata</taxon>
        <taxon>Euteleostomi</taxon>
        <taxon>Actinopterygii</taxon>
        <taxon>Neopterygii</taxon>
        <taxon>Teleostei</taxon>
        <taxon>Neoteleostei</taxon>
        <taxon>Acanthomorphata</taxon>
        <taxon>Gobiaria</taxon>
        <taxon>Gobiiformes</taxon>
        <taxon>Gobioidei</taxon>
        <taxon>Gobiidae</taxon>
        <taxon>Gobionellinae</taxon>
        <taxon>Mugilogobius</taxon>
    </lineage>
</organism>
<proteinExistence type="inferred from homology"/>
<evidence type="ECO:0000313" key="13">
    <source>
        <dbReference type="Proteomes" id="UP001460270"/>
    </source>
</evidence>
<evidence type="ECO:0000256" key="6">
    <source>
        <dbReference type="ARBA" id="ARBA00023015"/>
    </source>
</evidence>
<keyword evidence="3" id="KW-0479">Metal-binding</keyword>
<dbReference type="InterPro" id="IPR000812">
    <property type="entry name" value="TFIIB"/>
</dbReference>
<dbReference type="PANTHER" id="PTHR11618">
    <property type="entry name" value="TRANSCRIPTION INITIATION FACTOR IIB-RELATED"/>
    <property type="match status" value="1"/>
</dbReference>
<dbReference type="InterPro" id="IPR013763">
    <property type="entry name" value="Cyclin-like_dom"/>
</dbReference>
<dbReference type="CDD" id="cd20554">
    <property type="entry name" value="CYCLIN_TFIIIB90_rpt2"/>
    <property type="match status" value="1"/>
</dbReference>
<dbReference type="Pfam" id="PF00382">
    <property type="entry name" value="TFIIB"/>
    <property type="match status" value="1"/>
</dbReference>
<dbReference type="GO" id="GO:0000126">
    <property type="term" value="C:transcription factor TFIIIB complex"/>
    <property type="evidence" value="ECO:0007669"/>
    <property type="project" value="TreeGrafter"/>
</dbReference>
<dbReference type="FunFam" id="1.10.472.10:FF:000002">
    <property type="entry name" value="Transcription factor IIIB 90 kDa subunit"/>
    <property type="match status" value="1"/>
</dbReference>
<evidence type="ECO:0000256" key="1">
    <source>
        <dbReference type="ARBA" id="ARBA00004123"/>
    </source>
</evidence>
<dbReference type="GO" id="GO:0005634">
    <property type="term" value="C:nucleus"/>
    <property type="evidence" value="ECO:0007669"/>
    <property type="project" value="UniProtKB-SubCell"/>
</dbReference>
<dbReference type="Proteomes" id="UP001460270">
    <property type="component" value="Unassembled WGS sequence"/>
</dbReference>
<keyword evidence="9" id="KW-0175">Coiled coil</keyword>
<evidence type="ECO:0000256" key="3">
    <source>
        <dbReference type="ARBA" id="ARBA00022723"/>
    </source>
</evidence>
<dbReference type="InterPro" id="IPR013150">
    <property type="entry name" value="TFIIB_cyclin"/>
</dbReference>
<dbReference type="InterPro" id="IPR036915">
    <property type="entry name" value="Cyclin-like_sf"/>
</dbReference>
<dbReference type="GO" id="GO:0001006">
    <property type="term" value="F:RNA polymerase III type 3 promoter sequence-specific DNA binding"/>
    <property type="evidence" value="ECO:0007669"/>
    <property type="project" value="TreeGrafter"/>
</dbReference>
<comment type="subcellular location">
    <subcellularLocation>
        <location evidence="1">Nucleus</location>
    </subcellularLocation>
</comment>
<comment type="similarity">
    <text evidence="2">Belongs to the TFIIB family.</text>
</comment>
<dbReference type="GO" id="GO:0000995">
    <property type="term" value="F:RNA polymerase III general transcription initiation factor activity"/>
    <property type="evidence" value="ECO:0007669"/>
    <property type="project" value="TreeGrafter"/>
</dbReference>
<dbReference type="AlphaFoldDB" id="A0AAW0NQP7"/>
<protein>
    <recommendedName>
        <fullName evidence="11">Cyclin-like domain-containing protein</fullName>
    </recommendedName>
</protein>
<evidence type="ECO:0000256" key="8">
    <source>
        <dbReference type="ARBA" id="ARBA00023242"/>
    </source>
</evidence>
<dbReference type="GO" id="GO:0070897">
    <property type="term" value="P:transcription preinitiation complex assembly"/>
    <property type="evidence" value="ECO:0007669"/>
    <property type="project" value="InterPro"/>
</dbReference>
<dbReference type="GO" id="GO:0097550">
    <property type="term" value="C:transcription preinitiation complex"/>
    <property type="evidence" value="ECO:0007669"/>
    <property type="project" value="TreeGrafter"/>
</dbReference>
<dbReference type="Gene3D" id="1.10.472.10">
    <property type="entry name" value="Cyclin-like"/>
    <property type="match status" value="1"/>
</dbReference>
<evidence type="ECO:0000313" key="12">
    <source>
        <dbReference type="EMBL" id="KAK7903982.1"/>
    </source>
</evidence>
<dbReference type="GO" id="GO:0017025">
    <property type="term" value="F:TBP-class protein binding"/>
    <property type="evidence" value="ECO:0007669"/>
    <property type="project" value="InterPro"/>
</dbReference>
<evidence type="ECO:0000256" key="7">
    <source>
        <dbReference type="ARBA" id="ARBA00023163"/>
    </source>
</evidence>
<dbReference type="EMBL" id="JBBPFD010000012">
    <property type="protein sequence ID" value="KAK7903982.1"/>
    <property type="molecule type" value="Genomic_DNA"/>
</dbReference>
<accession>A0AAW0NQP7</accession>
<feature type="coiled-coil region" evidence="9">
    <location>
        <begin position="182"/>
        <end position="209"/>
    </location>
</feature>
<dbReference type="SUPFAM" id="SSF47954">
    <property type="entry name" value="Cyclin-like"/>
    <property type="match status" value="1"/>
</dbReference>
<keyword evidence="5" id="KW-0862">Zinc</keyword>
<keyword evidence="8" id="KW-0539">Nucleus</keyword>
<name>A0AAW0NQP7_9GOBI</name>
<evidence type="ECO:0000256" key="9">
    <source>
        <dbReference type="SAM" id="Coils"/>
    </source>
</evidence>
<evidence type="ECO:0000256" key="2">
    <source>
        <dbReference type="ARBA" id="ARBA00010857"/>
    </source>
</evidence>
<keyword evidence="7" id="KW-0804">Transcription</keyword>
<sequence>MWPVKVLRTETQPLTLWFSSCFSQKSSQRSDRLWSTGQTKHRMTWKESKNVVIERNPCLYIPRFAQMLEFGEKNHEVSMTALRLLQRMKRDWMHTGRRPSGLCGAALLVAARMYDFRRTIKEIVEVVKVCETTLRKRLNEFEDTPTSHMTIEEFMKVDLDQECDPPCFTAGLKKKKCQGLEIELKKRIDDDLEDEIHEFEDEIDSELQNSRPKLRGVYAAYTREVPVQNLEEALFIVSKEDKLTEEEEDELQAVAKHFGKDLEELTIEALRKLEQPLEASEENLDRCESEENPDQSDRSGIPRGTPRLWSPSWAPFDLRRHWV</sequence>
<gene>
    <name evidence="12" type="ORF">WMY93_016589</name>
</gene>
<dbReference type="PANTHER" id="PTHR11618:SF4">
    <property type="entry name" value="TRANSCRIPTION FACTOR IIIB 90 KDA SUBUNIT"/>
    <property type="match status" value="1"/>
</dbReference>
<keyword evidence="6" id="KW-0805">Transcription regulation</keyword>
<keyword evidence="4" id="KW-0863">Zinc-finger</keyword>
<keyword evidence="13" id="KW-1185">Reference proteome</keyword>
<feature type="region of interest" description="Disordered" evidence="10">
    <location>
        <begin position="278"/>
        <end position="323"/>
    </location>
</feature>
<dbReference type="SMART" id="SM00385">
    <property type="entry name" value="CYCLIN"/>
    <property type="match status" value="1"/>
</dbReference>
<evidence type="ECO:0000256" key="5">
    <source>
        <dbReference type="ARBA" id="ARBA00022833"/>
    </source>
</evidence>
<evidence type="ECO:0000256" key="4">
    <source>
        <dbReference type="ARBA" id="ARBA00022771"/>
    </source>
</evidence>
<evidence type="ECO:0000256" key="10">
    <source>
        <dbReference type="SAM" id="MobiDB-lite"/>
    </source>
</evidence>
<evidence type="ECO:0000259" key="11">
    <source>
        <dbReference type="SMART" id="SM00385"/>
    </source>
</evidence>
<feature type="domain" description="Cyclin-like" evidence="11">
    <location>
        <begin position="59"/>
        <end position="143"/>
    </location>
</feature>